<dbReference type="SMART" id="SM00173">
    <property type="entry name" value="RAS"/>
    <property type="match status" value="1"/>
</dbReference>
<dbReference type="FunFam" id="3.40.50.300:FF:001447">
    <property type="entry name" value="Ras-related protein Rab-1B"/>
    <property type="match status" value="1"/>
</dbReference>
<comment type="similarity">
    <text evidence="1">Belongs to the small GTPase superfamily. Rab family.</text>
</comment>
<dbReference type="GO" id="GO:0003924">
    <property type="term" value="F:GTPase activity"/>
    <property type="evidence" value="ECO:0007669"/>
    <property type="project" value="InterPro"/>
</dbReference>
<accession>A0A7S3CI38</accession>
<dbReference type="InterPro" id="IPR050209">
    <property type="entry name" value="Rab_GTPases_membrane_traffic"/>
</dbReference>
<dbReference type="CDD" id="cd00154">
    <property type="entry name" value="Rab"/>
    <property type="match status" value="1"/>
</dbReference>
<sequence length="207" mass="23546">MDDHDVTVGVEFGSYMIKVEDKILKLQVWDTAGQESFRSITKIFYRGAHVVMLSYSVISQLSFENLQRWLTEVKAQCSPDVLIFMVGNKCDMEHSREVDLESALQFKKVNGIDYFCETSAKTGRNIERLFTDCASLIYQKYKGKFHLLGQGGGLDSDRINQLDNSYLNNEQGGQPLGSFKQSNGHRAGKNSRKIVRLRGQKKKKCKC</sequence>
<dbReference type="EMBL" id="HBIA01001025">
    <property type="protein sequence ID" value="CAE0228718.1"/>
    <property type="molecule type" value="Transcribed_RNA"/>
</dbReference>
<dbReference type="Gene3D" id="3.40.50.300">
    <property type="entry name" value="P-loop containing nucleotide triphosphate hydrolases"/>
    <property type="match status" value="1"/>
</dbReference>
<dbReference type="GO" id="GO:0005525">
    <property type="term" value="F:GTP binding"/>
    <property type="evidence" value="ECO:0007669"/>
    <property type="project" value="InterPro"/>
</dbReference>
<name>A0A7S3CI38_9SPIT</name>
<dbReference type="SMART" id="SM00175">
    <property type="entry name" value="RAB"/>
    <property type="match status" value="1"/>
</dbReference>
<dbReference type="SMART" id="SM00174">
    <property type="entry name" value="RHO"/>
    <property type="match status" value="1"/>
</dbReference>
<organism evidence="3">
    <name type="scientific">Strombidium rassoulzadegani</name>
    <dbReference type="NCBI Taxonomy" id="1082188"/>
    <lineage>
        <taxon>Eukaryota</taxon>
        <taxon>Sar</taxon>
        <taxon>Alveolata</taxon>
        <taxon>Ciliophora</taxon>
        <taxon>Intramacronucleata</taxon>
        <taxon>Spirotrichea</taxon>
        <taxon>Oligotrichia</taxon>
        <taxon>Strombidiidae</taxon>
        <taxon>Strombidium</taxon>
    </lineage>
</organism>
<proteinExistence type="inferred from homology"/>
<dbReference type="SUPFAM" id="SSF52540">
    <property type="entry name" value="P-loop containing nucleoside triphosphate hydrolases"/>
    <property type="match status" value="1"/>
</dbReference>
<protein>
    <submittedName>
        <fullName evidence="3">Uncharacterized protein</fullName>
    </submittedName>
</protein>
<evidence type="ECO:0000256" key="1">
    <source>
        <dbReference type="ARBA" id="ARBA00006270"/>
    </source>
</evidence>
<dbReference type="PROSITE" id="PS51421">
    <property type="entry name" value="RAS"/>
    <property type="match status" value="1"/>
</dbReference>
<dbReference type="AlphaFoldDB" id="A0A7S3CI38"/>
<dbReference type="InterPro" id="IPR027417">
    <property type="entry name" value="P-loop_NTPase"/>
</dbReference>
<dbReference type="InterPro" id="IPR005225">
    <property type="entry name" value="Small_GTP-bd"/>
</dbReference>
<evidence type="ECO:0000313" key="3">
    <source>
        <dbReference type="EMBL" id="CAE0228718.1"/>
    </source>
</evidence>
<feature type="region of interest" description="Disordered" evidence="2">
    <location>
        <begin position="169"/>
        <end position="191"/>
    </location>
</feature>
<dbReference type="PROSITE" id="PS51419">
    <property type="entry name" value="RAB"/>
    <property type="match status" value="1"/>
</dbReference>
<dbReference type="PROSITE" id="PS51420">
    <property type="entry name" value="RHO"/>
    <property type="match status" value="1"/>
</dbReference>
<reference evidence="3" key="1">
    <citation type="submission" date="2021-01" db="EMBL/GenBank/DDBJ databases">
        <authorList>
            <person name="Corre E."/>
            <person name="Pelletier E."/>
            <person name="Niang G."/>
            <person name="Scheremetjew M."/>
            <person name="Finn R."/>
            <person name="Kale V."/>
            <person name="Holt S."/>
            <person name="Cochrane G."/>
            <person name="Meng A."/>
            <person name="Brown T."/>
            <person name="Cohen L."/>
        </authorList>
    </citation>
    <scope>NUCLEOTIDE SEQUENCE</scope>
    <source>
        <strain evidence="3">Ras09</strain>
    </source>
</reference>
<evidence type="ECO:0000256" key="2">
    <source>
        <dbReference type="SAM" id="MobiDB-lite"/>
    </source>
</evidence>
<dbReference type="NCBIfam" id="TIGR00231">
    <property type="entry name" value="small_GTP"/>
    <property type="match status" value="1"/>
</dbReference>
<dbReference type="PRINTS" id="PR00449">
    <property type="entry name" value="RASTRNSFRMNG"/>
</dbReference>
<gene>
    <name evidence="3" type="ORF">SRAS04492_LOCUS502</name>
</gene>
<dbReference type="Pfam" id="PF00071">
    <property type="entry name" value="Ras"/>
    <property type="match status" value="1"/>
</dbReference>
<dbReference type="PANTHER" id="PTHR47979">
    <property type="entry name" value="DRAB11-RELATED"/>
    <property type="match status" value="1"/>
</dbReference>
<dbReference type="InterPro" id="IPR001806">
    <property type="entry name" value="Small_GTPase"/>
</dbReference>